<comment type="caution">
    <text evidence="22">The sequence shown here is derived from an EMBL/GenBank/DDBJ whole genome shotgun (WGS) entry which is preliminary data.</text>
</comment>
<dbReference type="SMART" id="SM00220">
    <property type="entry name" value="S_TKc"/>
    <property type="match status" value="1"/>
</dbReference>
<dbReference type="InterPro" id="IPR008271">
    <property type="entry name" value="Ser/Thr_kinase_AS"/>
</dbReference>
<evidence type="ECO:0000256" key="2">
    <source>
        <dbReference type="ARBA" id="ARBA00022527"/>
    </source>
</evidence>
<sequence>MDFATSTSTTFLFFLLLLPFSAVGQADDGRVEVGSSLTATNDGSPWRSPSGDFAFGFHQHADRFLVSIWFDKVPAQPLVWYAFDYAVGNPILAPAGSKIELTAENGLVLRDPRGQQLWRSDIATDEAAYGVMNDTGNFVVRGRNSDVLWQSFDHPTDTLLPTQTLEINGKLFSRLNENNFSQGRFQLSLQNDGNLVLNMVNLPTKFVYEDGPFYTSRTADPANESNSGVRLIFNESGQVYVLRKNGLRYNVGTGATLAPPAADFYQRVTLDFDGVFSHYYYPKGNTSVGWSTVWSQPENICSRMGERGSGACGYNSICKLNDSRRPTCSCPPGFSLLDPDDKYGSCKPDVELDCREDGRMAMEDMYDTTVLLNTDWPGAINDYDLLQPYGEQDCRAACLRDCMCAVAILKDDSCWKKKLPLTNGRENGGFSGKAFIKFTKRDRTPASLNLPNVDEEKNKGTLITISTLLGTSMFVNFALVGAFCLGFLSIYQKKLPKVEQVGLETNLQVFTHEELAEATNGFKEELGRGAFGIVYKGTIGMGTVAVKKLDRAVRDGNWDKEFKTEINVIGQTHHKNLVRLLGFCQEKEQRLLVYEFLCNGTLADYLFRNAKPSWNQRTQIAKSIASGLLYLHEECSTQIIHCDIKPENILLDVNYNARISDFGLSKLLMMDQTQTKTGIRGTKGYVAPEWFRNMPVTAKVDVYSFGVLLLEIICCRRNVVVEESAGCTDGDSSILTYWAYDCFQEGTIDDLIGDDDMEARHDRKSLERLLMTALWCIQEDPCLRPTMRKVTQMLEGVVQVTIPPNPSPFTITVG</sequence>
<evidence type="ECO:0000256" key="11">
    <source>
        <dbReference type="ARBA" id="ARBA00023136"/>
    </source>
</evidence>
<dbReference type="PANTHER" id="PTHR47976:SF15">
    <property type="entry name" value="G-TYPE LECTIN S-RECEPTOR-LIKE SERINE_THREONINE-PROTEIN KINASE RLK1"/>
    <property type="match status" value="1"/>
</dbReference>
<evidence type="ECO:0000259" key="20">
    <source>
        <dbReference type="PROSITE" id="PS50011"/>
    </source>
</evidence>
<keyword evidence="9 17" id="KW-0067">ATP-binding</keyword>
<evidence type="ECO:0000256" key="8">
    <source>
        <dbReference type="ARBA" id="ARBA00022777"/>
    </source>
</evidence>
<dbReference type="PROSITE" id="PS00108">
    <property type="entry name" value="PROTEIN_KINASE_ST"/>
    <property type="match status" value="1"/>
</dbReference>
<comment type="similarity">
    <text evidence="17">Belongs to the protein kinase superfamily. Ser/Thr protein kinase family.</text>
</comment>
<dbReference type="Gene3D" id="1.10.510.10">
    <property type="entry name" value="Transferase(Phosphotransferase) domain 1"/>
    <property type="match status" value="1"/>
</dbReference>
<dbReference type="InterPro" id="IPR000719">
    <property type="entry name" value="Prot_kinase_dom"/>
</dbReference>
<evidence type="ECO:0000256" key="4">
    <source>
        <dbReference type="ARBA" id="ARBA00022679"/>
    </source>
</evidence>
<protein>
    <recommendedName>
        <fullName evidence="17">Receptor-like serine/threonine-protein kinase</fullName>
        <ecNumber evidence="17">2.7.11.1</ecNumber>
    </recommendedName>
</protein>
<accession>A0ABR2P4C7</accession>
<keyword evidence="12" id="KW-1015">Disulfide bond</keyword>
<dbReference type="CDD" id="cd14066">
    <property type="entry name" value="STKc_IRAK"/>
    <property type="match status" value="1"/>
</dbReference>
<dbReference type="PROSITE" id="PS00107">
    <property type="entry name" value="PROTEIN_KINASE_ATP"/>
    <property type="match status" value="1"/>
</dbReference>
<dbReference type="PIRSF" id="PIRSF000641">
    <property type="entry name" value="SRK"/>
    <property type="match status" value="1"/>
</dbReference>
<gene>
    <name evidence="22" type="ORF">V6N11_073388</name>
</gene>
<dbReference type="InterPro" id="IPR051343">
    <property type="entry name" value="G-type_lectin_kinases/EP1-like"/>
</dbReference>
<evidence type="ECO:0000256" key="19">
    <source>
        <dbReference type="SAM" id="SignalP"/>
    </source>
</evidence>
<evidence type="ECO:0000256" key="5">
    <source>
        <dbReference type="ARBA" id="ARBA00022692"/>
    </source>
</evidence>
<dbReference type="EMBL" id="JBBPBN010000081">
    <property type="protein sequence ID" value="KAK8983292.1"/>
    <property type="molecule type" value="Genomic_DNA"/>
</dbReference>
<evidence type="ECO:0000256" key="18">
    <source>
        <dbReference type="PROSITE-ProRule" id="PRU10141"/>
    </source>
</evidence>
<feature type="domain" description="Bulb-type lectin" evidence="21">
    <location>
        <begin position="31"/>
        <end position="153"/>
    </location>
</feature>
<evidence type="ECO:0000256" key="6">
    <source>
        <dbReference type="ARBA" id="ARBA00022729"/>
    </source>
</evidence>
<dbReference type="Pfam" id="PF00069">
    <property type="entry name" value="Pkinase"/>
    <property type="match status" value="1"/>
</dbReference>
<dbReference type="PROSITE" id="PS50011">
    <property type="entry name" value="PROTEIN_KINASE_DOM"/>
    <property type="match status" value="1"/>
</dbReference>
<dbReference type="EC" id="2.7.11.1" evidence="17"/>
<comment type="subcellular location">
    <subcellularLocation>
        <location evidence="1">Membrane</location>
        <topology evidence="1">Single-pass membrane protein</topology>
    </subcellularLocation>
</comment>
<evidence type="ECO:0000313" key="23">
    <source>
        <dbReference type="Proteomes" id="UP001396334"/>
    </source>
</evidence>
<dbReference type="SMART" id="SM00108">
    <property type="entry name" value="B_lectin"/>
    <property type="match status" value="1"/>
</dbReference>
<dbReference type="Gene3D" id="2.90.10.10">
    <property type="entry name" value="Bulb-type lectin domain"/>
    <property type="match status" value="2"/>
</dbReference>
<evidence type="ECO:0000256" key="3">
    <source>
        <dbReference type="ARBA" id="ARBA00022536"/>
    </source>
</evidence>
<keyword evidence="4 17" id="KW-0808">Transferase</keyword>
<feature type="binding site" evidence="18">
    <location>
        <position position="548"/>
    </location>
    <ligand>
        <name>ATP</name>
        <dbReference type="ChEBI" id="CHEBI:30616"/>
    </ligand>
</feature>
<evidence type="ECO:0000256" key="15">
    <source>
        <dbReference type="ARBA" id="ARBA00047899"/>
    </source>
</evidence>
<dbReference type="SUPFAM" id="SSF51110">
    <property type="entry name" value="alpha-D-mannose-specific plant lectins"/>
    <property type="match status" value="1"/>
</dbReference>
<evidence type="ECO:0000256" key="12">
    <source>
        <dbReference type="ARBA" id="ARBA00023157"/>
    </source>
</evidence>
<comment type="catalytic activity">
    <reaction evidence="16 17">
        <text>L-seryl-[protein] + ATP = O-phospho-L-seryl-[protein] + ADP + H(+)</text>
        <dbReference type="Rhea" id="RHEA:17989"/>
        <dbReference type="Rhea" id="RHEA-COMP:9863"/>
        <dbReference type="Rhea" id="RHEA-COMP:11604"/>
        <dbReference type="ChEBI" id="CHEBI:15378"/>
        <dbReference type="ChEBI" id="CHEBI:29999"/>
        <dbReference type="ChEBI" id="CHEBI:30616"/>
        <dbReference type="ChEBI" id="CHEBI:83421"/>
        <dbReference type="ChEBI" id="CHEBI:456216"/>
        <dbReference type="EC" id="2.7.11.1"/>
    </reaction>
</comment>
<dbReference type="SUPFAM" id="SSF56112">
    <property type="entry name" value="Protein kinase-like (PK-like)"/>
    <property type="match status" value="1"/>
</dbReference>
<organism evidence="22 23">
    <name type="scientific">Hibiscus sabdariffa</name>
    <name type="common">roselle</name>
    <dbReference type="NCBI Taxonomy" id="183260"/>
    <lineage>
        <taxon>Eukaryota</taxon>
        <taxon>Viridiplantae</taxon>
        <taxon>Streptophyta</taxon>
        <taxon>Embryophyta</taxon>
        <taxon>Tracheophyta</taxon>
        <taxon>Spermatophyta</taxon>
        <taxon>Magnoliopsida</taxon>
        <taxon>eudicotyledons</taxon>
        <taxon>Gunneridae</taxon>
        <taxon>Pentapetalae</taxon>
        <taxon>rosids</taxon>
        <taxon>malvids</taxon>
        <taxon>Malvales</taxon>
        <taxon>Malvaceae</taxon>
        <taxon>Malvoideae</taxon>
        <taxon>Hibiscus</taxon>
    </lineage>
</organism>
<keyword evidence="2 17" id="KW-0723">Serine/threonine-protein kinase</keyword>
<dbReference type="Proteomes" id="UP001396334">
    <property type="component" value="Unassembled WGS sequence"/>
</dbReference>
<feature type="chain" id="PRO_5045280189" description="Receptor-like serine/threonine-protein kinase" evidence="19">
    <location>
        <begin position="27"/>
        <end position="814"/>
    </location>
</feature>
<reference evidence="22 23" key="1">
    <citation type="journal article" date="2024" name="G3 (Bethesda)">
        <title>Genome assembly of Hibiscus sabdariffa L. provides insights into metabolisms of medicinal natural products.</title>
        <authorList>
            <person name="Kim T."/>
        </authorList>
    </citation>
    <scope>NUCLEOTIDE SEQUENCE [LARGE SCALE GENOMIC DNA]</scope>
    <source>
        <strain evidence="22">TK-2024</strain>
        <tissue evidence="22">Old leaves</tissue>
    </source>
</reference>
<dbReference type="InterPro" id="IPR024171">
    <property type="entry name" value="SRK-like_kinase"/>
</dbReference>
<name>A0ABR2P4C7_9ROSI</name>
<dbReference type="InterPro" id="IPR000858">
    <property type="entry name" value="S_locus_glycoprot_dom"/>
</dbReference>
<evidence type="ECO:0000256" key="16">
    <source>
        <dbReference type="ARBA" id="ARBA00048679"/>
    </source>
</evidence>
<keyword evidence="10" id="KW-1133">Transmembrane helix</keyword>
<dbReference type="InterPro" id="IPR017441">
    <property type="entry name" value="Protein_kinase_ATP_BS"/>
</dbReference>
<dbReference type="Pfam" id="PF01453">
    <property type="entry name" value="B_lectin"/>
    <property type="match status" value="1"/>
</dbReference>
<evidence type="ECO:0000256" key="1">
    <source>
        <dbReference type="ARBA" id="ARBA00004167"/>
    </source>
</evidence>
<keyword evidence="23" id="KW-1185">Reference proteome</keyword>
<keyword evidence="11" id="KW-0472">Membrane</keyword>
<evidence type="ECO:0000256" key="14">
    <source>
        <dbReference type="ARBA" id="ARBA00023180"/>
    </source>
</evidence>
<dbReference type="PROSITE" id="PS50927">
    <property type="entry name" value="BULB_LECTIN"/>
    <property type="match status" value="1"/>
</dbReference>
<feature type="signal peptide" evidence="19">
    <location>
        <begin position="1"/>
        <end position="26"/>
    </location>
</feature>
<evidence type="ECO:0000259" key="21">
    <source>
        <dbReference type="PROSITE" id="PS50927"/>
    </source>
</evidence>
<keyword evidence="7 17" id="KW-0547">Nucleotide-binding</keyword>
<keyword evidence="14" id="KW-0325">Glycoprotein</keyword>
<keyword evidence="6 19" id="KW-0732">Signal</keyword>
<keyword evidence="13" id="KW-0675">Receptor</keyword>
<feature type="domain" description="Protein kinase" evidence="20">
    <location>
        <begin position="520"/>
        <end position="810"/>
    </location>
</feature>
<evidence type="ECO:0000256" key="7">
    <source>
        <dbReference type="ARBA" id="ARBA00022741"/>
    </source>
</evidence>
<dbReference type="Pfam" id="PF00954">
    <property type="entry name" value="S_locus_glycop"/>
    <property type="match status" value="1"/>
</dbReference>
<proteinExistence type="inferred from homology"/>
<dbReference type="Gene3D" id="3.30.200.20">
    <property type="entry name" value="Phosphorylase Kinase, domain 1"/>
    <property type="match status" value="1"/>
</dbReference>
<dbReference type="InterPro" id="IPR011009">
    <property type="entry name" value="Kinase-like_dom_sf"/>
</dbReference>
<dbReference type="InterPro" id="IPR001480">
    <property type="entry name" value="Bulb-type_lectin_dom"/>
</dbReference>
<comment type="catalytic activity">
    <reaction evidence="15 17">
        <text>L-threonyl-[protein] + ATP = O-phospho-L-threonyl-[protein] + ADP + H(+)</text>
        <dbReference type="Rhea" id="RHEA:46608"/>
        <dbReference type="Rhea" id="RHEA-COMP:11060"/>
        <dbReference type="Rhea" id="RHEA-COMP:11605"/>
        <dbReference type="ChEBI" id="CHEBI:15378"/>
        <dbReference type="ChEBI" id="CHEBI:30013"/>
        <dbReference type="ChEBI" id="CHEBI:30616"/>
        <dbReference type="ChEBI" id="CHEBI:61977"/>
        <dbReference type="ChEBI" id="CHEBI:456216"/>
        <dbReference type="EC" id="2.7.11.1"/>
    </reaction>
</comment>
<dbReference type="InterPro" id="IPR036426">
    <property type="entry name" value="Bulb-type_lectin_dom_sf"/>
</dbReference>
<keyword evidence="8 17" id="KW-0418">Kinase</keyword>
<evidence type="ECO:0000256" key="10">
    <source>
        <dbReference type="ARBA" id="ARBA00022989"/>
    </source>
</evidence>
<evidence type="ECO:0000256" key="13">
    <source>
        <dbReference type="ARBA" id="ARBA00023170"/>
    </source>
</evidence>
<keyword evidence="5" id="KW-0812">Transmembrane</keyword>
<keyword evidence="3" id="KW-0245">EGF-like domain</keyword>
<evidence type="ECO:0000313" key="22">
    <source>
        <dbReference type="EMBL" id="KAK8983292.1"/>
    </source>
</evidence>
<evidence type="ECO:0000256" key="17">
    <source>
        <dbReference type="PIRNR" id="PIRNR000641"/>
    </source>
</evidence>
<dbReference type="PANTHER" id="PTHR47976">
    <property type="entry name" value="G-TYPE LECTIN S-RECEPTOR-LIKE SERINE/THREONINE-PROTEIN KINASE SD2-5"/>
    <property type="match status" value="1"/>
</dbReference>
<evidence type="ECO:0000256" key="9">
    <source>
        <dbReference type="ARBA" id="ARBA00022840"/>
    </source>
</evidence>